<evidence type="ECO:0000256" key="8">
    <source>
        <dbReference type="SAM" id="MobiDB-lite"/>
    </source>
</evidence>
<dbReference type="GO" id="GO:0005634">
    <property type="term" value="C:nucleus"/>
    <property type="evidence" value="ECO:0007669"/>
    <property type="project" value="TreeGrafter"/>
</dbReference>
<dbReference type="InterPro" id="IPR028889">
    <property type="entry name" value="USP"/>
</dbReference>
<protein>
    <recommendedName>
        <fullName evidence="7">Ubiquitin carboxyl-terminal hydrolase</fullName>
        <ecNumber evidence="7">3.4.19.12</ecNumber>
    </recommendedName>
</protein>
<feature type="compositionally biased region" description="Low complexity" evidence="8">
    <location>
        <begin position="628"/>
        <end position="637"/>
    </location>
</feature>
<proteinExistence type="inferred from homology"/>
<evidence type="ECO:0000256" key="5">
    <source>
        <dbReference type="ARBA" id="ARBA00022801"/>
    </source>
</evidence>
<dbReference type="EC" id="3.4.19.12" evidence="7"/>
<sequence>MSHTTLDEAILKGVGGSQGPSYRHGLGAGVFHLSSKPLQIMDLIANPVRFRKQAANLAASSNAANEIPYEPINDDKLVSQSTSKAAATRASANDAPAESSPEPSRTASTTRPRDDDDGEEDDTPSSSPRKKKRKNSFVDRVEQADQAEPSAASSTSETNTPPAAAASKKNSSGSQLQLFPAISTDATWSKPLKVGWGLHNLGNTCFLNSALQVLLHTPPLVRYLEETNHSTSTCAFLISFYLALAAYKRIFAQHCFLFDLFRDGIGKFLAAKKFCMTCALQNSIKISFYGSKKAYAPSFVVSNMRKIASHFRLGRQEDAHEFLRFSIDNMQLSALFGTPSTLDQRVKDSTFVHQIFGGRLRSRVTCEACGHASDTFDSVLDLSLDINKTSSVKEALDRFIKTDSLRGANKYKCEKCRKLVNAEKGFTIDGAPMVLMIHLKRFTATGRKIGDTIRYPDQLQLGNYMSDRSTNPTYRLYGVINHSGGGPHSGHYTANVKAANGTWYDMNDEMISSMGSSPPLHRRQAYILAYCREGTGVTERPPPSVRNAASNGVTPKKPAMTNGERSNNDVASPVRPTNGEAIKQRVLSNQKPRPPVVPTASQFVAPKKPLLDTVPSAPPAPRGIPFIDSASASPSSEAPEEAEGEDEEDPIKSDHEEAKKERKPFRAPKYNTGARPGSGVFTNGNAMSAPKNKKKVEGKIQINAMGTFGKSKGLVSKMKGKSGAGSMYGRPKVLRG</sequence>
<dbReference type="GO" id="GO:0006508">
    <property type="term" value="P:proteolysis"/>
    <property type="evidence" value="ECO:0007669"/>
    <property type="project" value="UniProtKB-KW"/>
</dbReference>
<dbReference type="SUPFAM" id="SSF54001">
    <property type="entry name" value="Cysteine proteinases"/>
    <property type="match status" value="1"/>
</dbReference>
<dbReference type="GO" id="GO:0004843">
    <property type="term" value="F:cysteine-type deubiquitinase activity"/>
    <property type="evidence" value="ECO:0007669"/>
    <property type="project" value="UniProtKB-UniRule"/>
</dbReference>
<dbReference type="STRING" id="269621.A0A238FHR1"/>
<dbReference type="PANTHER" id="PTHR24006:SF758">
    <property type="entry name" value="UBIQUITIN CARBOXYL-TERMINAL HYDROLASE 36"/>
    <property type="match status" value="1"/>
</dbReference>
<gene>
    <name evidence="10" type="ORF">BQ2448_4314</name>
</gene>
<keyword evidence="6 7" id="KW-0788">Thiol protease</keyword>
<evidence type="ECO:0000313" key="10">
    <source>
        <dbReference type="EMBL" id="SCV72777.1"/>
    </source>
</evidence>
<keyword evidence="4 7" id="KW-0833">Ubl conjugation pathway</keyword>
<evidence type="ECO:0000256" key="7">
    <source>
        <dbReference type="RuleBase" id="RU366025"/>
    </source>
</evidence>
<evidence type="ECO:0000259" key="9">
    <source>
        <dbReference type="PROSITE" id="PS50235"/>
    </source>
</evidence>
<evidence type="ECO:0000256" key="3">
    <source>
        <dbReference type="ARBA" id="ARBA00022670"/>
    </source>
</evidence>
<keyword evidence="3 7" id="KW-0645">Protease</keyword>
<evidence type="ECO:0000256" key="6">
    <source>
        <dbReference type="ARBA" id="ARBA00022807"/>
    </source>
</evidence>
<dbReference type="GO" id="GO:0005829">
    <property type="term" value="C:cytosol"/>
    <property type="evidence" value="ECO:0007669"/>
    <property type="project" value="TreeGrafter"/>
</dbReference>
<feature type="compositionally biased region" description="Low complexity" evidence="8">
    <location>
        <begin position="147"/>
        <end position="171"/>
    </location>
</feature>
<feature type="compositionally biased region" description="Acidic residues" evidence="8">
    <location>
        <begin position="638"/>
        <end position="649"/>
    </location>
</feature>
<dbReference type="InterPro" id="IPR001394">
    <property type="entry name" value="Peptidase_C19_UCH"/>
</dbReference>
<evidence type="ECO:0000256" key="2">
    <source>
        <dbReference type="ARBA" id="ARBA00009085"/>
    </source>
</evidence>
<keyword evidence="11" id="KW-1185">Reference proteome</keyword>
<evidence type="ECO:0000256" key="4">
    <source>
        <dbReference type="ARBA" id="ARBA00022786"/>
    </source>
</evidence>
<dbReference type="EMBL" id="FMSP01000009">
    <property type="protein sequence ID" value="SCV72777.1"/>
    <property type="molecule type" value="Genomic_DNA"/>
</dbReference>
<feature type="region of interest" description="Disordered" evidence="8">
    <location>
        <begin position="536"/>
        <end position="698"/>
    </location>
</feature>
<feature type="region of interest" description="Disordered" evidence="8">
    <location>
        <begin position="712"/>
        <end position="736"/>
    </location>
</feature>
<evidence type="ECO:0000256" key="1">
    <source>
        <dbReference type="ARBA" id="ARBA00000707"/>
    </source>
</evidence>
<feature type="compositionally biased region" description="Basic and acidic residues" evidence="8">
    <location>
        <begin position="650"/>
        <end position="660"/>
    </location>
</feature>
<organism evidence="10 11">
    <name type="scientific">Microbotryum intermedium</name>
    <dbReference type="NCBI Taxonomy" id="269621"/>
    <lineage>
        <taxon>Eukaryota</taxon>
        <taxon>Fungi</taxon>
        <taxon>Dikarya</taxon>
        <taxon>Basidiomycota</taxon>
        <taxon>Pucciniomycotina</taxon>
        <taxon>Microbotryomycetes</taxon>
        <taxon>Microbotryales</taxon>
        <taxon>Microbotryaceae</taxon>
        <taxon>Microbotryum</taxon>
    </lineage>
</organism>
<feature type="region of interest" description="Disordered" evidence="8">
    <location>
        <begin position="78"/>
        <end position="172"/>
    </location>
</feature>
<comment type="catalytic activity">
    <reaction evidence="1 7">
        <text>Thiol-dependent hydrolysis of ester, thioester, amide, peptide and isopeptide bonds formed by the C-terminal Gly of ubiquitin (a 76-residue protein attached to proteins as an intracellular targeting signal).</text>
        <dbReference type="EC" id="3.4.19.12"/>
    </reaction>
</comment>
<evidence type="ECO:0000313" key="11">
    <source>
        <dbReference type="Proteomes" id="UP000198372"/>
    </source>
</evidence>
<dbReference type="AlphaFoldDB" id="A0A238FHR1"/>
<dbReference type="PROSITE" id="PS00973">
    <property type="entry name" value="USP_2"/>
    <property type="match status" value="1"/>
</dbReference>
<feature type="compositionally biased region" description="Low complexity" evidence="8">
    <location>
        <begin position="79"/>
        <end position="97"/>
    </location>
</feature>
<dbReference type="OrthoDB" id="420187at2759"/>
<name>A0A238FHR1_9BASI</name>
<comment type="similarity">
    <text evidence="2 7">Belongs to the peptidase C19 family.</text>
</comment>
<dbReference type="Proteomes" id="UP000198372">
    <property type="component" value="Unassembled WGS sequence"/>
</dbReference>
<dbReference type="PANTHER" id="PTHR24006">
    <property type="entry name" value="UBIQUITIN CARBOXYL-TERMINAL HYDROLASE"/>
    <property type="match status" value="1"/>
</dbReference>
<dbReference type="Pfam" id="PF00443">
    <property type="entry name" value="UCH"/>
    <property type="match status" value="1"/>
</dbReference>
<accession>A0A238FHR1</accession>
<dbReference type="GO" id="GO:0016579">
    <property type="term" value="P:protein deubiquitination"/>
    <property type="evidence" value="ECO:0007669"/>
    <property type="project" value="InterPro"/>
</dbReference>
<dbReference type="PROSITE" id="PS50235">
    <property type="entry name" value="USP_3"/>
    <property type="match status" value="1"/>
</dbReference>
<dbReference type="InterPro" id="IPR018200">
    <property type="entry name" value="USP_CS"/>
</dbReference>
<dbReference type="Gene3D" id="3.90.70.10">
    <property type="entry name" value="Cysteine proteinases"/>
    <property type="match status" value="1"/>
</dbReference>
<dbReference type="InterPro" id="IPR050164">
    <property type="entry name" value="Peptidase_C19"/>
</dbReference>
<dbReference type="InterPro" id="IPR038765">
    <property type="entry name" value="Papain-like_cys_pep_sf"/>
</dbReference>
<dbReference type="PROSITE" id="PS00972">
    <property type="entry name" value="USP_1"/>
    <property type="match status" value="1"/>
</dbReference>
<reference evidence="11" key="1">
    <citation type="submission" date="2016-09" db="EMBL/GenBank/DDBJ databases">
        <authorList>
            <person name="Jeantristanb JTB J.-T."/>
            <person name="Ricardo R."/>
        </authorList>
    </citation>
    <scope>NUCLEOTIDE SEQUENCE [LARGE SCALE GENOMIC DNA]</scope>
</reference>
<feature type="domain" description="USP" evidence="9">
    <location>
        <begin position="196"/>
        <end position="533"/>
    </location>
</feature>
<keyword evidence="5 7" id="KW-0378">Hydrolase</keyword>